<proteinExistence type="predicted"/>
<comment type="caution">
    <text evidence="2">The sequence shown here is derived from an EMBL/GenBank/DDBJ whole genome shotgun (WGS) entry which is preliminary data.</text>
</comment>
<protein>
    <submittedName>
        <fullName evidence="2">Uncharacterized protein</fullName>
    </submittedName>
</protein>
<gene>
    <name evidence="2" type="ORF">CEXT_29051</name>
</gene>
<organism evidence="2 3">
    <name type="scientific">Caerostris extrusa</name>
    <name type="common">Bark spider</name>
    <name type="synonym">Caerostris bankana</name>
    <dbReference type="NCBI Taxonomy" id="172846"/>
    <lineage>
        <taxon>Eukaryota</taxon>
        <taxon>Metazoa</taxon>
        <taxon>Ecdysozoa</taxon>
        <taxon>Arthropoda</taxon>
        <taxon>Chelicerata</taxon>
        <taxon>Arachnida</taxon>
        <taxon>Araneae</taxon>
        <taxon>Araneomorphae</taxon>
        <taxon>Entelegynae</taxon>
        <taxon>Araneoidea</taxon>
        <taxon>Araneidae</taxon>
        <taxon>Caerostris</taxon>
    </lineage>
</organism>
<evidence type="ECO:0000313" key="3">
    <source>
        <dbReference type="Proteomes" id="UP001054945"/>
    </source>
</evidence>
<dbReference type="EMBL" id="BPLR01014804">
    <property type="protein sequence ID" value="GIY71405.1"/>
    <property type="molecule type" value="Genomic_DNA"/>
</dbReference>
<sequence length="87" mass="10319">MNRERKRDRDRKERKKGREKKRQRRNNRKITRTKANTGVLGFQFLAFLKTLLLAFSSTGAVARINRSFCFFAWFVCNSAYICESLLP</sequence>
<feature type="compositionally biased region" description="Basic and acidic residues" evidence="1">
    <location>
        <begin position="1"/>
        <end position="11"/>
    </location>
</feature>
<accession>A0AAV4VNA6</accession>
<reference evidence="2 3" key="1">
    <citation type="submission" date="2021-06" db="EMBL/GenBank/DDBJ databases">
        <title>Caerostris extrusa draft genome.</title>
        <authorList>
            <person name="Kono N."/>
            <person name="Arakawa K."/>
        </authorList>
    </citation>
    <scope>NUCLEOTIDE SEQUENCE [LARGE SCALE GENOMIC DNA]</scope>
</reference>
<feature type="region of interest" description="Disordered" evidence="1">
    <location>
        <begin position="1"/>
        <end position="32"/>
    </location>
</feature>
<name>A0AAV4VNA6_CAEEX</name>
<dbReference type="Proteomes" id="UP001054945">
    <property type="component" value="Unassembled WGS sequence"/>
</dbReference>
<evidence type="ECO:0000313" key="2">
    <source>
        <dbReference type="EMBL" id="GIY71405.1"/>
    </source>
</evidence>
<evidence type="ECO:0000256" key="1">
    <source>
        <dbReference type="SAM" id="MobiDB-lite"/>
    </source>
</evidence>
<keyword evidence="3" id="KW-1185">Reference proteome</keyword>
<feature type="compositionally biased region" description="Basic residues" evidence="1">
    <location>
        <begin position="12"/>
        <end position="32"/>
    </location>
</feature>
<dbReference type="AlphaFoldDB" id="A0AAV4VNA6"/>